<dbReference type="EMBL" id="SSTE01000109">
    <property type="protein sequence ID" value="KAA0068122.1"/>
    <property type="molecule type" value="Genomic_DNA"/>
</dbReference>
<dbReference type="EMBL" id="SSTD01005932">
    <property type="protein sequence ID" value="TYK21047.1"/>
    <property type="molecule type" value="Genomic_DNA"/>
</dbReference>
<evidence type="ECO:0000313" key="2">
    <source>
        <dbReference type="EMBL" id="TYK21047.1"/>
    </source>
</evidence>
<evidence type="ECO:0000313" key="1">
    <source>
        <dbReference type="EMBL" id="KAA0068122.1"/>
    </source>
</evidence>
<gene>
    <name evidence="2" type="ORF">E5676_scaffold392G00050</name>
    <name evidence="1" type="ORF">E6C27_scaffold238G00830</name>
</gene>
<proteinExistence type="predicted"/>
<organism evidence="2 4">
    <name type="scientific">Cucumis melo var. makuwa</name>
    <name type="common">Oriental melon</name>
    <dbReference type="NCBI Taxonomy" id="1194695"/>
    <lineage>
        <taxon>Eukaryota</taxon>
        <taxon>Viridiplantae</taxon>
        <taxon>Streptophyta</taxon>
        <taxon>Embryophyta</taxon>
        <taxon>Tracheophyta</taxon>
        <taxon>Spermatophyta</taxon>
        <taxon>Magnoliopsida</taxon>
        <taxon>eudicotyledons</taxon>
        <taxon>Gunneridae</taxon>
        <taxon>Pentapetalae</taxon>
        <taxon>rosids</taxon>
        <taxon>fabids</taxon>
        <taxon>Cucurbitales</taxon>
        <taxon>Cucurbitaceae</taxon>
        <taxon>Benincaseae</taxon>
        <taxon>Cucumis</taxon>
    </lineage>
</organism>
<evidence type="ECO:0000313" key="4">
    <source>
        <dbReference type="Proteomes" id="UP000321947"/>
    </source>
</evidence>
<dbReference type="Proteomes" id="UP000321947">
    <property type="component" value="Unassembled WGS sequence"/>
</dbReference>
<dbReference type="Proteomes" id="UP000321393">
    <property type="component" value="Unassembled WGS sequence"/>
</dbReference>
<dbReference type="AlphaFoldDB" id="A0A5D3DBM5"/>
<reference evidence="3 4" key="1">
    <citation type="submission" date="2019-08" db="EMBL/GenBank/DDBJ databases">
        <title>Draft genome sequences of two oriental melons (Cucumis melo L. var makuwa).</title>
        <authorList>
            <person name="Kwon S.-Y."/>
        </authorList>
    </citation>
    <scope>NUCLEOTIDE SEQUENCE [LARGE SCALE GENOMIC DNA]</scope>
    <source>
        <strain evidence="4">cv. Chang Bougi</strain>
        <strain evidence="3">cv. SW 3</strain>
        <tissue evidence="2">Leaf</tissue>
    </source>
</reference>
<name>A0A5D3DBM5_CUCMM</name>
<accession>A0A5D3DBM5</accession>
<sequence>MMDSSKGRVVIREDPLFNNFASTFDPSKKESHLEVVFVMITNVTAEVAMTKMEGKINLLIKVVEERDHEIVALEDQMKACETIESSQASIVKVNDKGKFVLEENQMQQFIYVASLMGKQL</sequence>
<protein>
    <submittedName>
        <fullName evidence="2">Ty3-gypsy retrotransposon protein</fullName>
    </submittedName>
</protein>
<comment type="caution">
    <text evidence="2">The sequence shown here is derived from an EMBL/GenBank/DDBJ whole genome shotgun (WGS) entry which is preliminary data.</text>
</comment>
<evidence type="ECO:0000313" key="3">
    <source>
        <dbReference type="Proteomes" id="UP000321393"/>
    </source>
</evidence>